<dbReference type="PROSITE" id="PS50089">
    <property type="entry name" value="ZF_RING_2"/>
    <property type="match status" value="1"/>
</dbReference>
<feature type="transmembrane region" description="Helical" evidence="14">
    <location>
        <begin position="704"/>
        <end position="727"/>
    </location>
</feature>
<comment type="subcellular location">
    <subcellularLocation>
        <location evidence="2">Membrane</location>
        <topology evidence="2">Multi-pass membrane protein</topology>
    </subcellularLocation>
</comment>
<dbReference type="EMBL" id="JARGDH010000006">
    <property type="protein sequence ID" value="KAL0265711.1"/>
    <property type="molecule type" value="Genomic_DNA"/>
</dbReference>
<evidence type="ECO:0000256" key="1">
    <source>
        <dbReference type="ARBA" id="ARBA00000900"/>
    </source>
</evidence>
<organism evidence="17">
    <name type="scientific">Menopon gallinae</name>
    <name type="common">poultry shaft louse</name>
    <dbReference type="NCBI Taxonomy" id="328185"/>
    <lineage>
        <taxon>Eukaryota</taxon>
        <taxon>Metazoa</taxon>
        <taxon>Ecdysozoa</taxon>
        <taxon>Arthropoda</taxon>
        <taxon>Hexapoda</taxon>
        <taxon>Insecta</taxon>
        <taxon>Pterygota</taxon>
        <taxon>Neoptera</taxon>
        <taxon>Paraneoptera</taxon>
        <taxon>Psocodea</taxon>
        <taxon>Troctomorpha</taxon>
        <taxon>Phthiraptera</taxon>
        <taxon>Amblycera</taxon>
        <taxon>Menoponidae</taxon>
        <taxon>Menopon</taxon>
    </lineage>
</organism>
<dbReference type="SUPFAM" id="SSF57850">
    <property type="entry name" value="RING/U-box"/>
    <property type="match status" value="1"/>
</dbReference>
<keyword evidence="10" id="KW-0862">Zinc</keyword>
<comment type="catalytic activity">
    <reaction evidence="1">
        <text>S-ubiquitinyl-[E2 ubiquitin-conjugating enzyme]-L-cysteine + [acceptor protein]-L-lysine = [E2 ubiquitin-conjugating enzyme]-L-cysteine + N(6)-ubiquitinyl-[acceptor protein]-L-lysine.</text>
        <dbReference type="EC" id="2.3.2.27"/>
    </reaction>
</comment>
<feature type="transmembrane region" description="Helical" evidence="14">
    <location>
        <begin position="358"/>
        <end position="381"/>
    </location>
</feature>
<evidence type="ECO:0000256" key="6">
    <source>
        <dbReference type="ARBA" id="ARBA00022692"/>
    </source>
</evidence>
<keyword evidence="8 13" id="KW-0863">Zinc-finger</keyword>
<dbReference type="InterPro" id="IPR013083">
    <property type="entry name" value="Znf_RING/FYVE/PHD"/>
</dbReference>
<dbReference type="AlphaFoldDB" id="A0AAW2H7J6"/>
<keyword evidence="12 14" id="KW-0472">Membrane</keyword>
<evidence type="ECO:0000259" key="16">
    <source>
        <dbReference type="PROSITE" id="PS51292"/>
    </source>
</evidence>
<evidence type="ECO:0000256" key="2">
    <source>
        <dbReference type="ARBA" id="ARBA00004141"/>
    </source>
</evidence>
<accession>A0AAW2H7J6</accession>
<evidence type="ECO:0000256" key="4">
    <source>
        <dbReference type="ARBA" id="ARBA00012483"/>
    </source>
</evidence>
<evidence type="ECO:0000256" key="8">
    <source>
        <dbReference type="ARBA" id="ARBA00022771"/>
    </source>
</evidence>
<dbReference type="PANTHER" id="PTHR13145:SF0">
    <property type="entry name" value="E3 UBIQUITIN-PROTEIN LIGASE MARCHF6"/>
    <property type="match status" value="1"/>
</dbReference>
<feature type="transmembrane region" description="Helical" evidence="14">
    <location>
        <begin position="131"/>
        <end position="153"/>
    </location>
</feature>
<dbReference type="Gene3D" id="3.30.40.10">
    <property type="entry name" value="Zinc/RING finger domain, C3HC4 (zinc finger)"/>
    <property type="match status" value="1"/>
</dbReference>
<feature type="transmembrane region" description="Helical" evidence="14">
    <location>
        <begin position="401"/>
        <end position="429"/>
    </location>
</feature>
<evidence type="ECO:0000256" key="3">
    <source>
        <dbReference type="ARBA" id="ARBA00004906"/>
    </source>
</evidence>
<keyword evidence="9" id="KW-0833">Ubl conjugation pathway</keyword>
<dbReference type="GO" id="GO:0008270">
    <property type="term" value="F:zinc ion binding"/>
    <property type="evidence" value="ECO:0007669"/>
    <property type="project" value="UniProtKB-KW"/>
</dbReference>
<proteinExistence type="predicted"/>
<evidence type="ECO:0000313" key="17">
    <source>
        <dbReference type="EMBL" id="KAL0265711.1"/>
    </source>
</evidence>
<keyword evidence="6 14" id="KW-0812">Transmembrane</keyword>
<dbReference type="GO" id="GO:0005789">
    <property type="term" value="C:endoplasmic reticulum membrane"/>
    <property type="evidence" value="ECO:0007669"/>
    <property type="project" value="TreeGrafter"/>
</dbReference>
<dbReference type="GO" id="GO:0036503">
    <property type="term" value="P:ERAD pathway"/>
    <property type="evidence" value="ECO:0007669"/>
    <property type="project" value="TreeGrafter"/>
</dbReference>
<keyword evidence="7" id="KW-0479">Metal-binding</keyword>
<feature type="transmembrane region" description="Helical" evidence="14">
    <location>
        <begin position="670"/>
        <end position="692"/>
    </location>
</feature>
<dbReference type="InterPro" id="IPR001841">
    <property type="entry name" value="Znf_RING"/>
</dbReference>
<evidence type="ECO:0000256" key="7">
    <source>
        <dbReference type="ARBA" id="ARBA00022723"/>
    </source>
</evidence>
<evidence type="ECO:0000256" key="12">
    <source>
        <dbReference type="ARBA" id="ARBA00023136"/>
    </source>
</evidence>
<dbReference type="InterPro" id="IPR011016">
    <property type="entry name" value="Znf_RING-CH"/>
</dbReference>
<feature type="transmembrane region" description="Helical" evidence="14">
    <location>
        <begin position="501"/>
        <end position="522"/>
    </location>
</feature>
<dbReference type="GO" id="GO:0061630">
    <property type="term" value="F:ubiquitin protein ligase activity"/>
    <property type="evidence" value="ECO:0007669"/>
    <property type="project" value="UniProtKB-EC"/>
</dbReference>
<evidence type="ECO:0000256" key="9">
    <source>
        <dbReference type="ARBA" id="ARBA00022786"/>
    </source>
</evidence>
<keyword evidence="5" id="KW-0808">Transferase</keyword>
<feature type="domain" description="RING-type" evidence="15">
    <location>
        <begin position="10"/>
        <end position="58"/>
    </location>
</feature>
<feature type="transmembrane region" description="Helical" evidence="14">
    <location>
        <begin position="630"/>
        <end position="649"/>
    </location>
</feature>
<evidence type="ECO:0000259" key="15">
    <source>
        <dbReference type="PROSITE" id="PS50089"/>
    </source>
</evidence>
<dbReference type="PROSITE" id="PS51292">
    <property type="entry name" value="ZF_RING_CH"/>
    <property type="match status" value="1"/>
</dbReference>
<dbReference type="PANTHER" id="PTHR13145">
    <property type="entry name" value="SSM4 PROTEIN"/>
    <property type="match status" value="1"/>
</dbReference>
<name>A0AAW2H7J6_9NEOP</name>
<evidence type="ECO:0000256" key="5">
    <source>
        <dbReference type="ARBA" id="ARBA00022679"/>
    </source>
</evidence>
<gene>
    <name evidence="17" type="ORF">PYX00_011425</name>
</gene>
<keyword evidence="11 14" id="KW-1133">Transmembrane helix</keyword>
<feature type="transmembrane region" description="Helical" evidence="14">
    <location>
        <begin position="459"/>
        <end position="481"/>
    </location>
</feature>
<dbReference type="Pfam" id="PF12906">
    <property type="entry name" value="RINGv"/>
    <property type="match status" value="1"/>
</dbReference>
<feature type="domain" description="RING-CH-type" evidence="16">
    <location>
        <begin position="2"/>
        <end position="65"/>
    </location>
</feature>
<comment type="pathway">
    <text evidence="3">Protein modification; protein ubiquitination.</text>
</comment>
<evidence type="ECO:0000256" key="14">
    <source>
        <dbReference type="SAM" id="Phobius"/>
    </source>
</evidence>
<sequence length="829" mass="94850">MLLEEQDRLCKICLERESDHEKIPDCYPCRCTGSLKYVHSSCLEMWLKTTSTKQCELCLYKYKFKNIYRKDTPEQIGVLVVVHVLARRLVALCCNTLRIAFSVILRLLVVYTTSVYYSLLFLSPEGPVSEYHFFNGPLLVCIAMGVQSLKRCVAKKLDMLKKRRVILNRLGGRGSAEGNYTPCTSVTQSETPETAYANYEGADMNSHEQEELVQEIASPATSSGNIGISYNSLGERESHVSINTPIDDPLASALSSGNDEESILSRFNIPFTTSVLSNTRWLFYNCSMISLFKMLLLPSEAVRMLLEQHSTAFFDFLSEHNLKDLFCNLAGLLSGMLHLILVLRHIPALREHYTFAKVIFFLYYELFVSTALLGMLLNYAFFRFFDFRNFLFDSMLFKRPLLLFVNGSVLLNYATGLLAMFLLTIPVLALKKIYRPGALFFLRNASDFDIIKKILTSDFWVLLCNQLLVSAAYVASIVATIYTHKGILQSVSFEIGTYKKLLIYAIVSFVIFVRLKALSAFLGKNFHYVLLALCRAAGCEDYFFGIKRQDAERAMLRWCPNRDMKYSRRERLARFSRSFSDEELAKFYTERSSEHKYALYHIPAGFSAVRRALDATQGVWEQVVPSDVQFLLGIVFVLSAVQMLYKVCLNLRCRTSLSGWLDKVNDSIKVAVIHIFRIFIWPTIASVVVLNSLGVHDTLKAEKIFLYCIIDIFLVMVIVTHIIAEIIRVIGLFPTIEVIPLFELLRKLIFVTSLNVGIVLITTLYEAVVIKKAFAAGYGHVYLIMGLMLVFIPFVFYYSFLVLRRMVFFVRNIKEELFLERRQAMNYGE</sequence>
<evidence type="ECO:0000256" key="11">
    <source>
        <dbReference type="ARBA" id="ARBA00022989"/>
    </source>
</evidence>
<dbReference type="SMART" id="SM00744">
    <property type="entry name" value="RINGv"/>
    <property type="match status" value="1"/>
</dbReference>
<reference evidence="17" key="1">
    <citation type="journal article" date="2024" name="Gigascience">
        <title>Chromosome-level genome of the poultry shaft louse Menopon gallinae provides insight into the host-switching and adaptive evolution of parasitic lice.</title>
        <authorList>
            <person name="Xu Y."/>
            <person name="Ma L."/>
            <person name="Liu S."/>
            <person name="Liang Y."/>
            <person name="Liu Q."/>
            <person name="He Z."/>
            <person name="Tian L."/>
            <person name="Duan Y."/>
            <person name="Cai W."/>
            <person name="Li H."/>
            <person name="Song F."/>
        </authorList>
    </citation>
    <scope>NUCLEOTIDE SEQUENCE</scope>
    <source>
        <strain evidence="17">Cailab_2023a</strain>
    </source>
</reference>
<protein>
    <recommendedName>
        <fullName evidence="4">RING-type E3 ubiquitin transferase</fullName>
        <ecNumber evidence="4">2.3.2.27</ecNumber>
    </recommendedName>
</protein>
<evidence type="ECO:0000256" key="13">
    <source>
        <dbReference type="PROSITE-ProRule" id="PRU00175"/>
    </source>
</evidence>
<dbReference type="EC" id="2.3.2.27" evidence="4"/>
<comment type="caution">
    <text evidence="17">The sequence shown here is derived from an EMBL/GenBank/DDBJ whole genome shotgun (WGS) entry which is preliminary data.</text>
</comment>
<feature type="transmembrane region" description="Helical" evidence="14">
    <location>
        <begin position="748"/>
        <end position="770"/>
    </location>
</feature>
<feature type="transmembrane region" description="Helical" evidence="14">
    <location>
        <begin position="325"/>
        <end position="346"/>
    </location>
</feature>
<feature type="transmembrane region" description="Helical" evidence="14">
    <location>
        <begin position="97"/>
        <end position="119"/>
    </location>
</feature>
<feature type="transmembrane region" description="Helical" evidence="14">
    <location>
        <begin position="782"/>
        <end position="803"/>
    </location>
</feature>
<evidence type="ECO:0000256" key="10">
    <source>
        <dbReference type="ARBA" id="ARBA00022833"/>
    </source>
</evidence>